<dbReference type="InterPro" id="IPR012258">
    <property type="entry name" value="Acyl-CoA_oxidase"/>
</dbReference>
<dbReference type="InterPro" id="IPR046373">
    <property type="entry name" value="Acyl-CoA_Oxase/DH_mid-dom_sf"/>
</dbReference>
<dbReference type="GO" id="GO:0005777">
    <property type="term" value="C:peroxisome"/>
    <property type="evidence" value="ECO:0007669"/>
    <property type="project" value="InterPro"/>
</dbReference>
<dbReference type="GO" id="GO:0055088">
    <property type="term" value="P:lipid homeostasis"/>
    <property type="evidence" value="ECO:0007669"/>
    <property type="project" value="TreeGrafter"/>
</dbReference>
<dbReference type="GO" id="GO:0005504">
    <property type="term" value="F:fatty acid binding"/>
    <property type="evidence" value="ECO:0007669"/>
    <property type="project" value="TreeGrafter"/>
</dbReference>
<dbReference type="GO" id="GO:0003997">
    <property type="term" value="F:acyl-CoA oxidase activity"/>
    <property type="evidence" value="ECO:0007669"/>
    <property type="project" value="InterPro"/>
</dbReference>
<dbReference type="InterPro" id="IPR009100">
    <property type="entry name" value="AcylCoA_DH/oxidase_NM_dom_sf"/>
</dbReference>
<dbReference type="Gene3D" id="2.40.110.10">
    <property type="entry name" value="Butyryl-CoA Dehydrogenase, subunit A, domain 2"/>
    <property type="match status" value="1"/>
</dbReference>
<keyword evidence="2" id="KW-0285">Flavoprotein</keyword>
<dbReference type="PANTHER" id="PTHR10909:SF382">
    <property type="entry name" value="ACYL-COENZYME A OXIDASE"/>
    <property type="match status" value="1"/>
</dbReference>
<evidence type="ECO:0000256" key="3">
    <source>
        <dbReference type="ARBA" id="ARBA00022827"/>
    </source>
</evidence>
<evidence type="ECO:0000256" key="2">
    <source>
        <dbReference type="ARBA" id="ARBA00022630"/>
    </source>
</evidence>
<comment type="cofactor">
    <cofactor evidence="1">
        <name>FAD</name>
        <dbReference type="ChEBI" id="CHEBI:57692"/>
    </cofactor>
</comment>
<keyword evidence="5" id="KW-1185">Reference proteome</keyword>
<evidence type="ECO:0000313" key="4">
    <source>
        <dbReference type="EMBL" id="OON15689.1"/>
    </source>
</evidence>
<evidence type="ECO:0000256" key="1">
    <source>
        <dbReference type="ARBA" id="ARBA00001974"/>
    </source>
</evidence>
<dbReference type="PANTHER" id="PTHR10909">
    <property type="entry name" value="ELECTRON TRANSPORT OXIDOREDUCTASE"/>
    <property type="match status" value="1"/>
</dbReference>
<name>A0A1S8WMK7_OPIVI</name>
<dbReference type="SUPFAM" id="SSF56645">
    <property type="entry name" value="Acyl-CoA dehydrogenase NM domain-like"/>
    <property type="match status" value="1"/>
</dbReference>
<dbReference type="Proteomes" id="UP000243686">
    <property type="component" value="Unassembled WGS sequence"/>
</dbReference>
<evidence type="ECO:0000313" key="5">
    <source>
        <dbReference type="Proteomes" id="UP000243686"/>
    </source>
</evidence>
<sequence length="107" mass="11892">MVDKKVMPGVTIEEMGHKLGLNGVDNARLMFDHVRIPRSNLLDRYSHVSASGKFSTKLGDNPRNRFLKVADQLLSGRICIASMCLHLSGSMGSFIVSVLEDEYLEIL</sequence>
<gene>
    <name evidence="4" type="ORF">X801_08503</name>
</gene>
<dbReference type="AlphaFoldDB" id="A0A1S8WMK7"/>
<keyword evidence="3" id="KW-0274">FAD</keyword>
<dbReference type="GO" id="GO:0071949">
    <property type="term" value="F:FAD binding"/>
    <property type="evidence" value="ECO:0007669"/>
    <property type="project" value="InterPro"/>
</dbReference>
<dbReference type="GO" id="GO:0033540">
    <property type="term" value="P:fatty acid beta-oxidation using acyl-CoA oxidase"/>
    <property type="evidence" value="ECO:0007669"/>
    <property type="project" value="TreeGrafter"/>
</dbReference>
<proteinExistence type="predicted"/>
<protein>
    <submittedName>
        <fullName evidence="4">Uncharacterized protein</fullName>
    </submittedName>
</protein>
<accession>A0A1S8WMK7</accession>
<organism evidence="4 5">
    <name type="scientific">Opisthorchis viverrini</name>
    <name type="common">Southeast Asian liver fluke</name>
    <dbReference type="NCBI Taxonomy" id="6198"/>
    <lineage>
        <taxon>Eukaryota</taxon>
        <taxon>Metazoa</taxon>
        <taxon>Spiralia</taxon>
        <taxon>Lophotrochozoa</taxon>
        <taxon>Platyhelminthes</taxon>
        <taxon>Trematoda</taxon>
        <taxon>Digenea</taxon>
        <taxon>Opisthorchiida</taxon>
        <taxon>Opisthorchiata</taxon>
        <taxon>Opisthorchiidae</taxon>
        <taxon>Opisthorchis</taxon>
    </lineage>
</organism>
<dbReference type="EMBL" id="KV903000">
    <property type="protein sequence ID" value="OON15689.1"/>
    <property type="molecule type" value="Genomic_DNA"/>
</dbReference>
<reference evidence="4 5" key="1">
    <citation type="submission" date="2015-03" db="EMBL/GenBank/DDBJ databases">
        <title>Draft genome of the nematode, Opisthorchis viverrini.</title>
        <authorList>
            <person name="Mitreva M."/>
        </authorList>
    </citation>
    <scope>NUCLEOTIDE SEQUENCE [LARGE SCALE GENOMIC DNA]</scope>
    <source>
        <strain evidence="4">Khon Kaen</strain>
    </source>
</reference>